<gene>
    <name evidence="2" type="ORF">SAMN05421548_1368</name>
</gene>
<evidence type="ECO:0000313" key="3">
    <source>
        <dbReference type="Proteomes" id="UP000198908"/>
    </source>
</evidence>
<dbReference type="OrthoDB" id="8944875at2"/>
<keyword evidence="1" id="KW-0732">Signal</keyword>
<dbReference type="AlphaFoldDB" id="A0A1G7AY40"/>
<sequence>MTRPGSSLFRLRKLPFAACALILIGALAACSSGPPLFLSDGRPTVQVQCPASGDRDSCAQQARARCDGAGYDTVAQSTEGANYTFVFACRKAQ</sequence>
<feature type="chain" id="PRO_5011494886" description="Lipoprotein" evidence="1">
    <location>
        <begin position="29"/>
        <end position="93"/>
    </location>
</feature>
<reference evidence="3" key="1">
    <citation type="submission" date="2016-09" db="EMBL/GenBank/DDBJ databases">
        <authorList>
            <person name="Varghese N."/>
            <person name="Submissions S."/>
        </authorList>
    </citation>
    <scope>NUCLEOTIDE SEQUENCE [LARGE SCALE GENOMIC DNA]</scope>
    <source>
        <strain evidence="3">TNe-862</strain>
    </source>
</reference>
<evidence type="ECO:0008006" key="4">
    <source>
        <dbReference type="Google" id="ProtNLM"/>
    </source>
</evidence>
<dbReference type="PROSITE" id="PS51257">
    <property type="entry name" value="PROKAR_LIPOPROTEIN"/>
    <property type="match status" value="1"/>
</dbReference>
<accession>A0A1G7AY40</accession>
<proteinExistence type="predicted"/>
<organism evidence="2 3">
    <name type="scientific">Paraburkholderia lycopersici</name>
    <dbReference type="NCBI Taxonomy" id="416944"/>
    <lineage>
        <taxon>Bacteria</taxon>
        <taxon>Pseudomonadati</taxon>
        <taxon>Pseudomonadota</taxon>
        <taxon>Betaproteobacteria</taxon>
        <taxon>Burkholderiales</taxon>
        <taxon>Burkholderiaceae</taxon>
        <taxon>Paraburkholderia</taxon>
    </lineage>
</organism>
<keyword evidence="3" id="KW-1185">Reference proteome</keyword>
<dbReference type="EMBL" id="FMYQ01000036">
    <property type="protein sequence ID" value="SDE18925.1"/>
    <property type="molecule type" value="Genomic_DNA"/>
</dbReference>
<protein>
    <recommendedName>
        <fullName evidence="4">Lipoprotein</fullName>
    </recommendedName>
</protein>
<evidence type="ECO:0000313" key="2">
    <source>
        <dbReference type="EMBL" id="SDE18925.1"/>
    </source>
</evidence>
<feature type="signal peptide" evidence="1">
    <location>
        <begin position="1"/>
        <end position="28"/>
    </location>
</feature>
<name>A0A1G7AY40_9BURK</name>
<evidence type="ECO:0000256" key="1">
    <source>
        <dbReference type="SAM" id="SignalP"/>
    </source>
</evidence>
<dbReference type="Proteomes" id="UP000198908">
    <property type="component" value="Unassembled WGS sequence"/>
</dbReference>